<dbReference type="AlphaFoldDB" id="A0A371K557"/>
<feature type="region of interest" description="Disordered" evidence="1">
    <location>
        <begin position="1"/>
        <end position="24"/>
    </location>
</feature>
<reference evidence="2 3" key="1">
    <citation type="submission" date="2018-08" db="EMBL/GenBank/DDBJ databases">
        <title>Lysobacter sp. zong2l5, whole genome shotgun sequence.</title>
        <authorList>
            <person name="Zhang X."/>
            <person name="Feng G."/>
            <person name="Zhu H."/>
        </authorList>
    </citation>
    <scope>NUCLEOTIDE SEQUENCE [LARGE SCALE GENOMIC DNA]</scope>
    <source>
        <strain evidence="3">zong2l5</strain>
    </source>
</reference>
<gene>
    <name evidence="2" type="ORF">DX914_07990</name>
</gene>
<accession>A0A371K557</accession>
<dbReference type="EMBL" id="QTSU01000001">
    <property type="protein sequence ID" value="RDZ29028.1"/>
    <property type="molecule type" value="Genomic_DNA"/>
</dbReference>
<evidence type="ECO:0000313" key="2">
    <source>
        <dbReference type="EMBL" id="RDZ29028.1"/>
    </source>
</evidence>
<dbReference type="Proteomes" id="UP000264492">
    <property type="component" value="Unassembled WGS sequence"/>
</dbReference>
<evidence type="ECO:0000313" key="3">
    <source>
        <dbReference type="Proteomes" id="UP000264492"/>
    </source>
</evidence>
<organism evidence="2 3">
    <name type="scientific">Lysobacter silvisoli</name>
    <dbReference type="NCBI Taxonomy" id="2293254"/>
    <lineage>
        <taxon>Bacteria</taxon>
        <taxon>Pseudomonadati</taxon>
        <taxon>Pseudomonadota</taxon>
        <taxon>Gammaproteobacteria</taxon>
        <taxon>Lysobacterales</taxon>
        <taxon>Lysobacteraceae</taxon>
        <taxon>Lysobacter</taxon>
    </lineage>
</organism>
<evidence type="ECO:0000256" key="1">
    <source>
        <dbReference type="SAM" id="MobiDB-lite"/>
    </source>
</evidence>
<sequence>MPHPTPTAQPLPFESGADSPPATEPAMALRPAAIAAFDALVHELYPDAARVDATRLQRLAAWLSAMPPAQARATVDERLQRLQELRAMDADPDWDSTPPLRARLGKLLAYVDDGDDLIPDRVPLLGLLDDVLLVELAWPAFAEEAEDYRDFCAYRDSHRPQEPHLQEHGEPLRAAWLRERLDEMALAQHRVRVHDHHYAPSFHAAESPFRVT</sequence>
<evidence type="ECO:0008006" key="4">
    <source>
        <dbReference type="Google" id="ProtNLM"/>
    </source>
</evidence>
<comment type="caution">
    <text evidence="2">The sequence shown here is derived from an EMBL/GenBank/DDBJ whole genome shotgun (WGS) entry which is preliminary data.</text>
</comment>
<keyword evidence="3" id="KW-1185">Reference proteome</keyword>
<protein>
    <recommendedName>
        <fullName evidence="4">DUF1232 domain-containing protein</fullName>
    </recommendedName>
</protein>
<name>A0A371K557_9GAMM</name>
<proteinExistence type="predicted"/>